<evidence type="ECO:0000313" key="2">
    <source>
        <dbReference type="Proteomes" id="UP001419268"/>
    </source>
</evidence>
<accession>A0AAP0KA72</accession>
<organism evidence="1 2">
    <name type="scientific">Stephania cephalantha</name>
    <dbReference type="NCBI Taxonomy" id="152367"/>
    <lineage>
        <taxon>Eukaryota</taxon>
        <taxon>Viridiplantae</taxon>
        <taxon>Streptophyta</taxon>
        <taxon>Embryophyta</taxon>
        <taxon>Tracheophyta</taxon>
        <taxon>Spermatophyta</taxon>
        <taxon>Magnoliopsida</taxon>
        <taxon>Ranunculales</taxon>
        <taxon>Menispermaceae</taxon>
        <taxon>Menispermoideae</taxon>
        <taxon>Cissampelideae</taxon>
        <taxon>Stephania</taxon>
    </lineage>
</organism>
<keyword evidence="2" id="KW-1185">Reference proteome</keyword>
<dbReference type="AlphaFoldDB" id="A0AAP0KA72"/>
<protein>
    <submittedName>
        <fullName evidence="1">Uncharacterized protein</fullName>
    </submittedName>
</protein>
<gene>
    <name evidence="1" type="ORF">Scep_006720</name>
</gene>
<dbReference type="EMBL" id="JBBNAG010000003">
    <property type="protein sequence ID" value="KAK9147963.1"/>
    <property type="molecule type" value="Genomic_DNA"/>
</dbReference>
<proteinExistence type="predicted"/>
<name>A0AAP0KA72_9MAGN</name>
<comment type="caution">
    <text evidence="1">The sequence shown here is derived from an EMBL/GenBank/DDBJ whole genome shotgun (WGS) entry which is preliminary data.</text>
</comment>
<reference evidence="1 2" key="1">
    <citation type="submission" date="2024-01" db="EMBL/GenBank/DDBJ databases">
        <title>Genome assemblies of Stephania.</title>
        <authorList>
            <person name="Yang L."/>
        </authorList>
    </citation>
    <scope>NUCLEOTIDE SEQUENCE [LARGE SCALE GENOMIC DNA]</scope>
    <source>
        <strain evidence="1">JXDWG</strain>
        <tissue evidence="1">Leaf</tissue>
    </source>
</reference>
<evidence type="ECO:0000313" key="1">
    <source>
        <dbReference type="EMBL" id="KAK9147963.1"/>
    </source>
</evidence>
<sequence>MMIFHMISCALKMFRGFGMRIQGSSKERHQMGVEPGAQCSQDTYITSFGGF</sequence>
<dbReference type="Proteomes" id="UP001419268">
    <property type="component" value="Unassembled WGS sequence"/>
</dbReference>